<proteinExistence type="predicted"/>
<sequence length="165" mass="17688">MRASAVVEKAGIPTATLVCDGFTGQAAAITPGLGVESLPIARIVGHVDGQSIQELQRNIEEVTTAEVIRRLVEKPSAEPTFNSYQEEEIAVRGSFNEVNAVFEEQGWSDGLPIVPPTPDRVASFLQQTPDDLDRILGVLQPSGSAATVRNVAINGIMANCRPEYM</sequence>
<organism evidence="2">
    <name type="scientific">marine metagenome</name>
    <dbReference type="NCBI Taxonomy" id="408172"/>
    <lineage>
        <taxon>unclassified sequences</taxon>
        <taxon>metagenomes</taxon>
        <taxon>ecological metagenomes</taxon>
    </lineage>
</organism>
<gene>
    <name evidence="2" type="ORF">METZ01_LOCUS499628</name>
</gene>
<dbReference type="EMBL" id="UINC01219343">
    <property type="protein sequence ID" value="SVE46774.1"/>
    <property type="molecule type" value="Genomic_DNA"/>
</dbReference>
<feature type="domain" description="UGSC-like" evidence="1">
    <location>
        <begin position="3"/>
        <end position="70"/>
    </location>
</feature>
<dbReference type="Pfam" id="PF24696">
    <property type="entry name" value="UGSC"/>
    <property type="match status" value="1"/>
</dbReference>
<accession>A0A383DR15</accession>
<dbReference type="InterPro" id="IPR057767">
    <property type="entry name" value="UGSC-like_dom"/>
</dbReference>
<evidence type="ECO:0000313" key="2">
    <source>
        <dbReference type="EMBL" id="SVE46774.1"/>
    </source>
</evidence>
<reference evidence="2" key="1">
    <citation type="submission" date="2018-05" db="EMBL/GenBank/DDBJ databases">
        <authorList>
            <person name="Lanie J.A."/>
            <person name="Ng W.-L."/>
            <person name="Kazmierczak K.M."/>
            <person name="Andrzejewski T.M."/>
            <person name="Davidsen T.M."/>
            <person name="Wayne K.J."/>
            <person name="Tettelin H."/>
            <person name="Glass J.I."/>
            <person name="Rusch D."/>
            <person name="Podicherti R."/>
            <person name="Tsui H.-C.T."/>
            <person name="Winkler M.E."/>
        </authorList>
    </citation>
    <scope>NUCLEOTIDE SEQUENCE</scope>
</reference>
<protein>
    <recommendedName>
        <fullName evidence="1">UGSC-like domain-containing protein</fullName>
    </recommendedName>
</protein>
<evidence type="ECO:0000259" key="1">
    <source>
        <dbReference type="Pfam" id="PF24696"/>
    </source>
</evidence>
<name>A0A383DR15_9ZZZZ</name>
<feature type="non-terminal residue" evidence="2">
    <location>
        <position position="165"/>
    </location>
</feature>
<dbReference type="AlphaFoldDB" id="A0A383DR15"/>